<protein>
    <submittedName>
        <fullName evidence="1">Uncharacterized protein</fullName>
    </submittedName>
</protein>
<gene>
    <name evidence="1" type="ORF">RDB_LOCUS156543</name>
</gene>
<proteinExistence type="predicted"/>
<comment type="caution">
    <text evidence="1">The sequence shown here is derived from an EMBL/GenBank/DDBJ whole genome shotgun (WGS) entry which is preliminary data.</text>
</comment>
<organism evidence="1 2">
    <name type="scientific">Rhizoctonia solani</name>
    <dbReference type="NCBI Taxonomy" id="456999"/>
    <lineage>
        <taxon>Eukaryota</taxon>
        <taxon>Fungi</taxon>
        <taxon>Dikarya</taxon>
        <taxon>Basidiomycota</taxon>
        <taxon>Agaricomycotina</taxon>
        <taxon>Agaricomycetes</taxon>
        <taxon>Cantharellales</taxon>
        <taxon>Ceratobasidiaceae</taxon>
        <taxon>Rhizoctonia</taxon>
    </lineage>
</organism>
<sequence>MSSCFRQYLNAAKSYYTADTADQSIMVLTLIRMWMAIDELAMKDCSMLRGFSPELPVNILDPLLLNATQHLEQAQHIQQHIRARHNGASGSNPSIFSDTATSSCFAVRFFRSSSRHQQIKRNIETHAQEQKRQKIQELANQNARYEQLGREIRGMSCNYYYSNGWRNHCRWCSLCSKTQERNNLNIRPYEWPLPRYQLDAEAAVFELERPESFSIWRDITYEILVDLGTASSRSRCEKYSILEEYDALSLWLSNPSSSPRITIASSTKSFMQSHYSGTISIPSTESQVCLDNALGFKLYDRNKETWASGSFPGVSFAKFGTLKLPANGLYQHLEYAMEKTTHTSNQVLADQYDCPRELSLHEHIAFGTLRSGARLQWMNIVRGLEEDLLTFTSDKVWLIHTQAAWQIGPLSDDGSREWHEDLGQLEFGQLVVSQCQRMLGRIKAN</sequence>
<dbReference type="EMBL" id="CAJMWX010001728">
    <property type="protein sequence ID" value="CAE6503414.1"/>
    <property type="molecule type" value="Genomic_DNA"/>
</dbReference>
<name>A0A8H3D437_9AGAM</name>
<reference evidence="1" key="1">
    <citation type="submission" date="2021-01" db="EMBL/GenBank/DDBJ databases">
        <authorList>
            <person name="Kaushik A."/>
        </authorList>
    </citation>
    <scope>NUCLEOTIDE SEQUENCE</scope>
    <source>
        <strain evidence="1">AG4-R118</strain>
    </source>
</reference>
<accession>A0A8H3D437</accession>
<evidence type="ECO:0000313" key="2">
    <source>
        <dbReference type="Proteomes" id="UP000663888"/>
    </source>
</evidence>
<dbReference type="Proteomes" id="UP000663888">
    <property type="component" value="Unassembled WGS sequence"/>
</dbReference>
<evidence type="ECO:0000313" key="1">
    <source>
        <dbReference type="EMBL" id="CAE6503414.1"/>
    </source>
</evidence>
<dbReference type="AlphaFoldDB" id="A0A8H3D437"/>